<sequence length="190" mass="22114">MNGWPFIGDDEQIQKSKCQPFDLAPQIDISFLNPINHILSDFWDQISTSIGTTIFTPIHLNPVADSSQTGTYKIDTETMFDHSAQKSNQAYRRSKDYYKANQCHDLSVWFKSGEWYDNTVCYKCGFQGHIDVNCQSKSFETRRCYECQIKGHIARDCPMRSKRRSRAESHKMVKNSVKIEEKPKEQKVKE</sequence>
<dbReference type="GO" id="GO:0005737">
    <property type="term" value="C:cytoplasm"/>
    <property type="evidence" value="ECO:0000318"/>
    <property type="project" value="GO_Central"/>
</dbReference>
<accession>A0A251V619</accession>
<dbReference type="GO" id="GO:0045182">
    <property type="term" value="F:translation regulator activity"/>
    <property type="evidence" value="ECO:0000318"/>
    <property type="project" value="GO_Central"/>
</dbReference>
<dbReference type="SMART" id="SM00343">
    <property type="entry name" value="ZnF_C2HC"/>
    <property type="match status" value="2"/>
</dbReference>
<dbReference type="SUPFAM" id="SSF57756">
    <property type="entry name" value="Retrovirus zinc finger-like domains"/>
    <property type="match status" value="1"/>
</dbReference>
<evidence type="ECO:0000313" key="4">
    <source>
        <dbReference type="EMBL" id="OTG30556.1"/>
    </source>
</evidence>
<dbReference type="InterPro" id="IPR001878">
    <property type="entry name" value="Znf_CCHC"/>
</dbReference>
<evidence type="ECO:0000313" key="5">
    <source>
        <dbReference type="Proteomes" id="UP000215914"/>
    </source>
</evidence>
<keyword evidence="5" id="KW-1185">Reference proteome</keyword>
<feature type="compositionally biased region" description="Basic and acidic residues" evidence="2">
    <location>
        <begin position="166"/>
        <end position="190"/>
    </location>
</feature>
<organism evidence="4 5">
    <name type="scientific">Helianthus annuus</name>
    <name type="common">Common sunflower</name>
    <dbReference type="NCBI Taxonomy" id="4232"/>
    <lineage>
        <taxon>Eukaryota</taxon>
        <taxon>Viridiplantae</taxon>
        <taxon>Streptophyta</taxon>
        <taxon>Embryophyta</taxon>
        <taxon>Tracheophyta</taxon>
        <taxon>Spermatophyta</taxon>
        <taxon>Magnoliopsida</taxon>
        <taxon>eudicotyledons</taxon>
        <taxon>Gunneridae</taxon>
        <taxon>Pentapetalae</taxon>
        <taxon>asterids</taxon>
        <taxon>campanulids</taxon>
        <taxon>Asterales</taxon>
        <taxon>Asteraceae</taxon>
        <taxon>Asteroideae</taxon>
        <taxon>Heliantheae alliance</taxon>
        <taxon>Heliantheae</taxon>
        <taxon>Helianthus</taxon>
    </lineage>
</organism>
<evidence type="ECO:0000259" key="3">
    <source>
        <dbReference type="PROSITE" id="PS50158"/>
    </source>
</evidence>
<feature type="domain" description="CCHC-type" evidence="3">
    <location>
        <begin position="121"/>
        <end position="136"/>
    </location>
</feature>
<keyword evidence="1" id="KW-0479">Metal-binding</keyword>
<feature type="region of interest" description="Disordered" evidence="2">
    <location>
        <begin position="158"/>
        <end position="190"/>
    </location>
</feature>
<dbReference type="Pfam" id="PF00098">
    <property type="entry name" value="zf-CCHC"/>
    <property type="match status" value="1"/>
</dbReference>
<name>A0A251V619_HELAN</name>
<keyword evidence="1" id="KW-0862">Zinc</keyword>
<dbReference type="GO" id="GO:0008270">
    <property type="term" value="F:zinc ion binding"/>
    <property type="evidence" value="ECO:0007669"/>
    <property type="project" value="UniProtKB-KW"/>
</dbReference>
<keyword evidence="1" id="KW-0863">Zinc-finger</keyword>
<dbReference type="InParanoid" id="A0A251V619"/>
<dbReference type="AlphaFoldDB" id="A0A251V619"/>
<dbReference type="GO" id="GO:2000767">
    <property type="term" value="P:positive regulation of cytoplasmic translation"/>
    <property type="evidence" value="ECO:0000318"/>
    <property type="project" value="GO_Central"/>
</dbReference>
<dbReference type="Proteomes" id="UP000215914">
    <property type="component" value="Chromosome 3"/>
</dbReference>
<evidence type="ECO:0000256" key="1">
    <source>
        <dbReference type="PROSITE-ProRule" id="PRU00047"/>
    </source>
</evidence>
<gene>
    <name evidence="4" type="ORF">HannXRQ_Chr03g0065821</name>
</gene>
<dbReference type="Gene3D" id="4.10.60.10">
    <property type="entry name" value="Zinc finger, CCHC-type"/>
    <property type="match status" value="1"/>
</dbReference>
<dbReference type="InterPro" id="IPR036875">
    <property type="entry name" value="Znf_CCHC_sf"/>
</dbReference>
<dbReference type="EMBL" id="CM007892">
    <property type="protein sequence ID" value="OTG30556.1"/>
    <property type="molecule type" value="Genomic_DNA"/>
</dbReference>
<dbReference type="GO" id="GO:0003727">
    <property type="term" value="F:single-stranded RNA binding"/>
    <property type="evidence" value="ECO:0000318"/>
    <property type="project" value="GO_Central"/>
</dbReference>
<dbReference type="STRING" id="4232.A0A251V619"/>
<dbReference type="PROSITE" id="PS50158">
    <property type="entry name" value="ZF_CCHC"/>
    <property type="match status" value="2"/>
</dbReference>
<evidence type="ECO:0000256" key="2">
    <source>
        <dbReference type="SAM" id="MobiDB-lite"/>
    </source>
</evidence>
<protein>
    <submittedName>
        <fullName evidence="4">Putative zinc finger, CCHC-type</fullName>
    </submittedName>
</protein>
<reference evidence="5" key="1">
    <citation type="journal article" date="2017" name="Nature">
        <title>The sunflower genome provides insights into oil metabolism, flowering and Asterid evolution.</title>
        <authorList>
            <person name="Badouin H."/>
            <person name="Gouzy J."/>
            <person name="Grassa C.J."/>
            <person name="Murat F."/>
            <person name="Staton S.E."/>
            <person name="Cottret L."/>
            <person name="Lelandais-Briere C."/>
            <person name="Owens G.L."/>
            <person name="Carrere S."/>
            <person name="Mayjonade B."/>
            <person name="Legrand L."/>
            <person name="Gill N."/>
            <person name="Kane N.C."/>
            <person name="Bowers J.E."/>
            <person name="Hubner S."/>
            <person name="Bellec A."/>
            <person name="Berard A."/>
            <person name="Berges H."/>
            <person name="Blanchet N."/>
            <person name="Boniface M.C."/>
            <person name="Brunel D."/>
            <person name="Catrice O."/>
            <person name="Chaidir N."/>
            <person name="Claudel C."/>
            <person name="Donnadieu C."/>
            <person name="Faraut T."/>
            <person name="Fievet G."/>
            <person name="Helmstetter N."/>
            <person name="King M."/>
            <person name="Knapp S.J."/>
            <person name="Lai Z."/>
            <person name="Le Paslier M.C."/>
            <person name="Lippi Y."/>
            <person name="Lorenzon L."/>
            <person name="Mandel J.R."/>
            <person name="Marage G."/>
            <person name="Marchand G."/>
            <person name="Marquand E."/>
            <person name="Bret-Mestries E."/>
            <person name="Morien E."/>
            <person name="Nambeesan S."/>
            <person name="Nguyen T."/>
            <person name="Pegot-Espagnet P."/>
            <person name="Pouilly N."/>
            <person name="Raftis F."/>
            <person name="Sallet E."/>
            <person name="Schiex T."/>
            <person name="Thomas J."/>
            <person name="Vandecasteele C."/>
            <person name="Vares D."/>
            <person name="Vear F."/>
            <person name="Vautrin S."/>
            <person name="Crespi M."/>
            <person name="Mangin B."/>
            <person name="Burke J.M."/>
            <person name="Salse J."/>
            <person name="Munos S."/>
            <person name="Vincourt P."/>
            <person name="Rieseberg L.H."/>
            <person name="Langlade N.B."/>
        </authorList>
    </citation>
    <scope>NUCLEOTIDE SEQUENCE [LARGE SCALE GENOMIC DNA]</scope>
    <source>
        <strain evidence="5">cv. SF193</strain>
    </source>
</reference>
<feature type="domain" description="CCHC-type" evidence="3">
    <location>
        <begin position="142"/>
        <end position="158"/>
    </location>
</feature>
<dbReference type="GO" id="GO:0003729">
    <property type="term" value="F:mRNA binding"/>
    <property type="evidence" value="ECO:0000318"/>
    <property type="project" value="GO_Central"/>
</dbReference>
<proteinExistence type="predicted"/>